<dbReference type="Pfam" id="PF00067">
    <property type="entry name" value="p450"/>
    <property type="match status" value="1"/>
</dbReference>
<dbReference type="InterPro" id="IPR001128">
    <property type="entry name" value="Cyt_P450"/>
</dbReference>
<organism evidence="11 12">
    <name type="scientific">Fusarium ambrosium</name>
    <dbReference type="NCBI Taxonomy" id="131363"/>
    <lineage>
        <taxon>Eukaryota</taxon>
        <taxon>Fungi</taxon>
        <taxon>Dikarya</taxon>
        <taxon>Ascomycota</taxon>
        <taxon>Pezizomycotina</taxon>
        <taxon>Sordariomycetes</taxon>
        <taxon>Hypocreomycetidae</taxon>
        <taxon>Hypocreales</taxon>
        <taxon>Nectriaceae</taxon>
        <taxon>Fusarium</taxon>
        <taxon>Fusarium solani species complex</taxon>
    </lineage>
</organism>
<evidence type="ECO:0000256" key="10">
    <source>
        <dbReference type="RuleBase" id="RU000461"/>
    </source>
</evidence>
<evidence type="ECO:0000313" key="11">
    <source>
        <dbReference type="EMBL" id="RSL95251.1"/>
    </source>
</evidence>
<dbReference type="PROSITE" id="PS00086">
    <property type="entry name" value="CYTOCHROME_P450"/>
    <property type="match status" value="1"/>
</dbReference>
<comment type="subcellular location">
    <subcellularLocation>
        <location evidence="2">Membrane</location>
        <topology evidence="2">Single-pass membrane protein</topology>
    </subcellularLocation>
</comment>
<proteinExistence type="inferred from homology"/>
<comment type="similarity">
    <text evidence="3 10">Belongs to the cytochrome P450 family.</text>
</comment>
<dbReference type="GO" id="GO:0005506">
    <property type="term" value="F:iron ion binding"/>
    <property type="evidence" value="ECO:0007669"/>
    <property type="project" value="InterPro"/>
</dbReference>
<evidence type="ECO:0000256" key="9">
    <source>
        <dbReference type="PIRSR" id="PIRSR602403-1"/>
    </source>
</evidence>
<protein>
    <recommendedName>
        <fullName evidence="13">Cytochrome P450</fullName>
    </recommendedName>
</protein>
<evidence type="ECO:0000256" key="1">
    <source>
        <dbReference type="ARBA" id="ARBA00001971"/>
    </source>
</evidence>
<dbReference type="InterPro" id="IPR002403">
    <property type="entry name" value="Cyt_P450_E_grp-IV"/>
</dbReference>
<dbReference type="GO" id="GO:0016705">
    <property type="term" value="F:oxidoreductase activity, acting on paired donors, with incorporation or reduction of molecular oxygen"/>
    <property type="evidence" value="ECO:0007669"/>
    <property type="project" value="InterPro"/>
</dbReference>
<dbReference type="Proteomes" id="UP000288429">
    <property type="component" value="Unassembled WGS sequence"/>
</dbReference>
<dbReference type="PRINTS" id="PR00465">
    <property type="entry name" value="EP450IV"/>
</dbReference>
<evidence type="ECO:0000256" key="4">
    <source>
        <dbReference type="ARBA" id="ARBA00022617"/>
    </source>
</evidence>
<dbReference type="PANTHER" id="PTHR46206:SF6">
    <property type="entry name" value="CYTOCHROME P450 MONOOXYGENASE AN1598-RELATED"/>
    <property type="match status" value="1"/>
</dbReference>
<dbReference type="GO" id="GO:0004497">
    <property type="term" value="F:monooxygenase activity"/>
    <property type="evidence" value="ECO:0007669"/>
    <property type="project" value="UniProtKB-KW"/>
</dbReference>
<evidence type="ECO:0000313" key="12">
    <source>
        <dbReference type="Proteomes" id="UP000288429"/>
    </source>
</evidence>
<dbReference type="EMBL" id="NIZV01000302">
    <property type="protein sequence ID" value="RSL95251.1"/>
    <property type="molecule type" value="Genomic_DNA"/>
</dbReference>
<dbReference type="GO" id="GO:0016020">
    <property type="term" value="C:membrane"/>
    <property type="evidence" value="ECO:0007669"/>
    <property type="project" value="UniProtKB-SubCell"/>
</dbReference>
<name>A0A428SZM7_9HYPO</name>
<keyword evidence="6 10" id="KW-0560">Oxidoreductase</keyword>
<keyword evidence="7 9" id="KW-0408">Iron</keyword>
<dbReference type="CDD" id="cd11041">
    <property type="entry name" value="CYP503A1-like"/>
    <property type="match status" value="1"/>
</dbReference>
<accession>A0A428SZM7</accession>
<dbReference type="InterPro" id="IPR036396">
    <property type="entry name" value="Cyt_P450_sf"/>
</dbReference>
<keyword evidence="4 9" id="KW-0349">Heme</keyword>
<keyword evidence="12" id="KW-1185">Reference proteome</keyword>
<feature type="binding site" description="axial binding residue" evidence="9">
    <location>
        <position position="387"/>
    </location>
    <ligand>
        <name>heme</name>
        <dbReference type="ChEBI" id="CHEBI:30413"/>
    </ligand>
    <ligandPart>
        <name>Fe</name>
        <dbReference type="ChEBI" id="CHEBI:18248"/>
    </ligandPart>
</feature>
<evidence type="ECO:0000256" key="7">
    <source>
        <dbReference type="ARBA" id="ARBA00023004"/>
    </source>
</evidence>
<keyword evidence="8 10" id="KW-0503">Monooxygenase</keyword>
<evidence type="ECO:0008006" key="13">
    <source>
        <dbReference type="Google" id="ProtNLM"/>
    </source>
</evidence>
<keyword evidence="5 9" id="KW-0479">Metal-binding</keyword>
<dbReference type="InterPro" id="IPR017972">
    <property type="entry name" value="Cyt_P450_CS"/>
</dbReference>
<evidence type="ECO:0000256" key="2">
    <source>
        <dbReference type="ARBA" id="ARBA00004167"/>
    </source>
</evidence>
<evidence type="ECO:0000256" key="3">
    <source>
        <dbReference type="ARBA" id="ARBA00010617"/>
    </source>
</evidence>
<evidence type="ECO:0000256" key="6">
    <source>
        <dbReference type="ARBA" id="ARBA00023002"/>
    </source>
</evidence>
<evidence type="ECO:0000256" key="8">
    <source>
        <dbReference type="ARBA" id="ARBA00023033"/>
    </source>
</evidence>
<sequence length="460" mass="53706">MSLLEVGWHRYSKHGINYLLNVPKDKLYIVAPKYFEELRRAPDSHLMQLGHTLHKRLMWDQYHFELPIRKSLTQSLGPKLDDIVEEAKMSLVEYIGDCHEWKNLPMSRLSFDLVTRTANRLLFGTDLARDPDFQELSIDYTTIMFGGANMIRNWPDILKPIVMWWKTDIYKAQAQARKHLVPIIQQRIAAEDRSIAEGKQDEWDKIKPDDAIQWVLDVTPGPERRAGRLVYRMLHINIAAVHTSSTTFLSAFLCLATMPDVQDELRQEIIDVFRKEGKWSKQTLTYLVKLDSFISEALRLCVMSALKMGRITVKDWEFSDGTKVPKGVQIFCNHYPLVMDESYVPRPQDFDPWRMYKKRQQDGQANQHQFVMTSETNLTFGHGKHACPGRFFAANELKTLMCLMLMLYEFRLTNVPGGLQEIIRGFWYNYDRITPQHAKVEFKDRSGKIPDDVKHFFALS</sequence>
<dbReference type="PANTHER" id="PTHR46206">
    <property type="entry name" value="CYTOCHROME P450"/>
    <property type="match status" value="1"/>
</dbReference>
<dbReference type="Gene3D" id="1.10.630.10">
    <property type="entry name" value="Cytochrome P450"/>
    <property type="match status" value="1"/>
</dbReference>
<evidence type="ECO:0000256" key="5">
    <source>
        <dbReference type="ARBA" id="ARBA00022723"/>
    </source>
</evidence>
<reference evidence="11 12" key="1">
    <citation type="submission" date="2017-06" db="EMBL/GenBank/DDBJ databases">
        <title>Cmopartive genomic analysis of Ambrosia Fusariam Clade fungi.</title>
        <authorList>
            <person name="Stajich J.E."/>
            <person name="Carrillo J."/>
            <person name="Kijimoto T."/>
            <person name="Eskalen A."/>
            <person name="O'Donnell K."/>
            <person name="Kasson M."/>
        </authorList>
    </citation>
    <scope>NUCLEOTIDE SEQUENCE [LARGE SCALE GENOMIC DNA]</scope>
    <source>
        <strain evidence="11 12">NRRL 20438</strain>
    </source>
</reference>
<gene>
    <name evidence="11" type="ORF">CDV31_013982</name>
</gene>
<dbReference type="GO" id="GO:0020037">
    <property type="term" value="F:heme binding"/>
    <property type="evidence" value="ECO:0007669"/>
    <property type="project" value="InterPro"/>
</dbReference>
<comment type="caution">
    <text evidence="11">The sequence shown here is derived from an EMBL/GenBank/DDBJ whole genome shotgun (WGS) entry which is preliminary data.</text>
</comment>
<dbReference type="AlphaFoldDB" id="A0A428SZM7"/>
<dbReference type="SUPFAM" id="SSF48264">
    <property type="entry name" value="Cytochrome P450"/>
    <property type="match status" value="1"/>
</dbReference>
<comment type="cofactor">
    <cofactor evidence="1 9">
        <name>heme</name>
        <dbReference type="ChEBI" id="CHEBI:30413"/>
    </cofactor>
</comment>